<dbReference type="InterPro" id="IPR032854">
    <property type="entry name" value="ALKBH3"/>
</dbReference>
<dbReference type="GO" id="GO:0006307">
    <property type="term" value="P:DNA alkylation repair"/>
    <property type="evidence" value="ECO:0007669"/>
    <property type="project" value="InterPro"/>
</dbReference>
<feature type="domain" description="Fe2OG dioxygenase" evidence="9">
    <location>
        <begin position="110"/>
        <end position="207"/>
    </location>
</feature>
<dbReference type="SUPFAM" id="SSF51197">
    <property type="entry name" value="Clavaminate synthase-like"/>
    <property type="match status" value="1"/>
</dbReference>
<evidence type="ECO:0000256" key="5">
    <source>
        <dbReference type="ARBA" id="ARBA00022964"/>
    </source>
</evidence>
<dbReference type="GO" id="GO:0016787">
    <property type="term" value="F:hydrolase activity"/>
    <property type="evidence" value="ECO:0007669"/>
    <property type="project" value="UniProtKB-ARBA"/>
</dbReference>
<evidence type="ECO:0000256" key="1">
    <source>
        <dbReference type="ARBA" id="ARBA00001954"/>
    </source>
</evidence>
<protein>
    <submittedName>
        <fullName evidence="10">Alpha-ketoglutarate-dependent dioxygenase AlkB</fullName>
    </submittedName>
</protein>
<evidence type="ECO:0000256" key="8">
    <source>
        <dbReference type="ARBA" id="ARBA00023204"/>
    </source>
</evidence>
<gene>
    <name evidence="10" type="ORF">C9J12_00070</name>
</gene>
<evidence type="ECO:0000313" key="11">
    <source>
        <dbReference type="Proteomes" id="UP000240987"/>
    </source>
</evidence>
<keyword evidence="4" id="KW-0460">Magnesium</keyword>
<evidence type="ECO:0000256" key="4">
    <source>
        <dbReference type="ARBA" id="ARBA00022842"/>
    </source>
</evidence>
<evidence type="ECO:0000256" key="3">
    <source>
        <dbReference type="ARBA" id="ARBA00022763"/>
    </source>
</evidence>
<dbReference type="FunFam" id="2.60.120.590:FF:000004">
    <property type="entry name" value="DNA oxidative demethylase ALKBH2"/>
    <property type="match status" value="1"/>
</dbReference>
<reference evidence="10 11" key="1">
    <citation type="submission" date="2018-01" db="EMBL/GenBank/DDBJ databases">
        <title>Whole genome sequencing of Histamine producing bacteria.</title>
        <authorList>
            <person name="Butler K."/>
        </authorList>
    </citation>
    <scope>NUCLEOTIDE SEQUENCE [LARGE SCALE GENOMIC DNA]</scope>
    <source>
        <strain evidence="10 11">JCM 12947</strain>
    </source>
</reference>
<keyword evidence="11" id="KW-1185">Reference proteome</keyword>
<dbReference type="GO" id="GO:0140097">
    <property type="term" value="F:catalytic activity, acting on DNA"/>
    <property type="evidence" value="ECO:0007669"/>
    <property type="project" value="UniProtKB-ARBA"/>
</dbReference>
<dbReference type="PANTHER" id="PTHR31212">
    <property type="entry name" value="ALPHA-KETOGLUTARATE-DEPENDENT DIOXYGENASE ALKB HOMOLOG 3"/>
    <property type="match status" value="1"/>
</dbReference>
<keyword evidence="8" id="KW-0234">DNA repair</keyword>
<evidence type="ECO:0000256" key="6">
    <source>
        <dbReference type="ARBA" id="ARBA00023002"/>
    </source>
</evidence>
<evidence type="ECO:0000313" key="10">
    <source>
        <dbReference type="EMBL" id="PSU51382.1"/>
    </source>
</evidence>
<dbReference type="Gene3D" id="2.60.120.590">
    <property type="entry name" value="Alpha-ketoglutarate-dependent dioxygenase AlkB-like"/>
    <property type="match status" value="1"/>
</dbReference>
<dbReference type="InterPro" id="IPR027450">
    <property type="entry name" value="AlkB-like"/>
</dbReference>
<dbReference type="InterPro" id="IPR005123">
    <property type="entry name" value="Oxoglu/Fe-dep_dioxygenase_dom"/>
</dbReference>
<sequence>MLNHDLFAALEADDVSSKGEWITIPQGVLYWSPQHFSPSQAERYFQCLLSELHWRQESIRIFGKQVLQPRLQAWCGDVPYTYSGLTMNPDPWTTTLQSIKESCQAITNTSFNSVLANQYRDGSDYMGFHQDNERELGIQPVIASVSLGEERRFVLKHLHTKQKIEFTMHSGSLLIMAGDTQQYWAHSVPKTVKPMLPRINLTFRHIYR</sequence>
<dbReference type="GO" id="GO:0046872">
    <property type="term" value="F:metal ion binding"/>
    <property type="evidence" value="ECO:0007669"/>
    <property type="project" value="UniProtKB-KW"/>
</dbReference>
<keyword evidence="5 10" id="KW-0223">Dioxygenase</keyword>
<dbReference type="OrthoDB" id="190276at2"/>
<evidence type="ECO:0000256" key="2">
    <source>
        <dbReference type="ARBA" id="ARBA00022723"/>
    </source>
</evidence>
<keyword evidence="7" id="KW-0408">Iron</keyword>
<accession>A0A2T3JQL2</accession>
<organism evidence="10 11">
    <name type="scientific">Photobacterium frigidiphilum</name>
    <dbReference type="NCBI Taxonomy" id="264736"/>
    <lineage>
        <taxon>Bacteria</taxon>
        <taxon>Pseudomonadati</taxon>
        <taxon>Pseudomonadota</taxon>
        <taxon>Gammaproteobacteria</taxon>
        <taxon>Vibrionales</taxon>
        <taxon>Vibrionaceae</taxon>
        <taxon>Photobacterium</taxon>
    </lineage>
</organism>
<keyword evidence="2" id="KW-0479">Metal-binding</keyword>
<dbReference type="InterPro" id="IPR037151">
    <property type="entry name" value="AlkB-like_sf"/>
</dbReference>
<dbReference type="GO" id="GO:0016705">
    <property type="term" value="F:oxidoreductase activity, acting on paired donors, with incorporation or reduction of molecular oxygen"/>
    <property type="evidence" value="ECO:0007669"/>
    <property type="project" value="UniProtKB-ARBA"/>
</dbReference>
<dbReference type="EMBL" id="PYMJ01000001">
    <property type="protein sequence ID" value="PSU51382.1"/>
    <property type="molecule type" value="Genomic_DNA"/>
</dbReference>
<dbReference type="PROSITE" id="PS51471">
    <property type="entry name" value="FE2OG_OXY"/>
    <property type="match status" value="1"/>
</dbReference>
<keyword evidence="3" id="KW-0227">DNA damage</keyword>
<keyword evidence="6" id="KW-0560">Oxidoreductase</keyword>
<evidence type="ECO:0000259" key="9">
    <source>
        <dbReference type="PROSITE" id="PS51471"/>
    </source>
</evidence>
<dbReference type="GO" id="GO:0051213">
    <property type="term" value="F:dioxygenase activity"/>
    <property type="evidence" value="ECO:0007669"/>
    <property type="project" value="UniProtKB-KW"/>
</dbReference>
<dbReference type="GO" id="GO:0032451">
    <property type="term" value="F:demethylase activity"/>
    <property type="evidence" value="ECO:0007669"/>
    <property type="project" value="UniProtKB-ARBA"/>
</dbReference>
<comment type="cofactor">
    <cofactor evidence="1">
        <name>Fe(2+)</name>
        <dbReference type="ChEBI" id="CHEBI:29033"/>
    </cofactor>
</comment>
<dbReference type="RefSeq" id="WP_107240855.1">
    <property type="nucleotide sequence ID" value="NZ_PYMJ01000001.1"/>
</dbReference>
<name>A0A2T3JQL2_9GAMM</name>
<dbReference type="AlphaFoldDB" id="A0A2T3JQL2"/>
<dbReference type="Proteomes" id="UP000240987">
    <property type="component" value="Unassembled WGS sequence"/>
</dbReference>
<proteinExistence type="predicted"/>
<dbReference type="Pfam" id="PF13532">
    <property type="entry name" value="2OG-FeII_Oxy_2"/>
    <property type="match status" value="1"/>
</dbReference>
<comment type="caution">
    <text evidence="10">The sequence shown here is derived from an EMBL/GenBank/DDBJ whole genome shotgun (WGS) entry which is preliminary data.</text>
</comment>
<evidence type="ECO:0000256" key="7">
    <source>
        <dbReference type="ARBA" id="ARBA00023004"/>
    </source>
</evidence>
<dbReference type="PANTHER" id="PTHR31212:SF4">
    <property type="entry name" value="ALPHA-KETOGLUTARATE-DEPENDENT DIOXYGENASE ALKB HOMOLOG 3"/>
    <property type="match status" value="1"/>
</dbReference>